<keyword evidence="5" id="KW-0325">Glycoprotein</keyword>
<feature type="domain" description="VWFD" evidence="6">
    <location>
        <begin position="923"/>
        <end position="1100"/>
    </location>
</feature>
<dbReference type="InterPro" id="IPR014853">
    <property type="entry name" value="VWF/SSPO/ZAN-like_Cys-rich_dom"/>
</dbReference>
<organism evidence="7 8">
    <name type="scientific">Mauremys mutica</name>
    <name type="common">yellowpond turtle</name>
    <dbReference type="NCBI Taxonomy" id="74926"/>
    <lineage>
        <taxon>Eukaryota</taxon>
        <taxon>Metazoa</taxon>
        <taxon>Chordata</taxon>
        <taxon>Craniata</taxon>
        <taxon>Vertebrata</taxon>
        <taxon>Euteleostomi</taxon>
        <taxon>Archelosauria</taxon>
        <taxon>Testudinata</taxon>
        <taxon>Testudines</taxon>
        <taxon>Cryptodira</taxon>
        <taxon>Durocryptodira</taxon>
        <taxon>Testudinoidea</taxon>
        <taxon>Geoemydidae</taxon>
        <taxon>Geoemydinae</taxon>
        <taxon>Mauremys</taxon>
    </lineage>
</organism>
<dbReference type="InterPro" id="IPR050780">
    <property type="entry name" value="Mucin_vWF_Thrombospondin_sf"/>
</dbReference>
<feature type="domain" description="VWFD" evidence="6">
    <location>
        <begin position="535"/>
        <end position="714"/>
    </location>
</feature>
<dbReference type="Pfam" id="PF01826">
    <property type="entry name" value="TIL"/>
    <property type="match status" value="2"/>
</dbReference>
<dbReference type="InterPro" id="IPR001007">
    <property type="entry name" value="VWF_dom"/>
</dbReference>
<evidence type="ECO:0000259" key="6">
    <source>
        <dbReference type="PROSITE" id="PS51233"/>
    </source>
</evidence>
<dbReference type="InterPro" id="IPR036084">
    <property type="entry name" value="Ser_inhib-like_sf"/>
</dbReference>
<keyword evidence="3" id="KW-0677">Repeat</keyword>
<dbReference type="Proteomes" id="UP000827986">
    <property type="component" value="Unassembled WGS sequence"/>
</dbReference>
<dbReference type="CDD" id="cd19941">
    <property type="entry name" value="TIL"/>
    <property type="match status" value="2"/>
</dbReference>
<gene>
    <name evidence="7" type="ORF">KIL84_006090</name>
</gene>
<feature type="domain" description="VWFD" evidence="6">
    <location>
        <begin position="78"/>
        <end position="264"/>
    </location>
</feature>
<proteinExistence type="predicted"/>
<evidence type="ECO:0000313" key="7">
    <source>
        <dbReference type="EMBL" id="KAH1180040.1"/>
    </source>
</evidence>
<dbReference type="PANTHER" id="PTHR11339:SF373">
    <property type="entry name" value="VWFD DOMAIN-CONTAINING PROTEIN"/>
    <property type="match status" value="1"/>
</dbReference>
<dbReference type="PANTHER" id="PTHR11339">
    <property type="entry name" value="EXTRACELLULAR MATRIX GLYCOPROTEIN RELATED"/>
    <property type="match status" value="1"/>
</dbReference>
<evidence type="ECO:0000256" key="3">
    <source>
        <dbReference type="ARBA" id="ARBA00022737"/>
    </source>
</evidence>
<dbReference type="Pfam" id="PF12714">
    <property type="entry name" value="TILa"/>
    <property type="match status" value="2"/>
</dbReference>
<name>A0A9D3XJ09_9SAUR</name>
<dbReference type="AlphaFoldDB" id="A0A9D3XJ09"/>
<protein>
    <recommendedName>
        <fullName evidence="6">VWFD domain-containing protein</fullName>
    </recommendedName>
</protein>
<dbReference type="Gene3D" id="2.10.25.10">
    <property type="entry name" value="Laminin"/>
    <property type="match status" value="2"/>
</dbReference>
<dbReference type="PROSITE" id="PS51233">
    <property type="entry name" value="VWFD"/>
    <property type="match status" value="3"/>
</dbReference>
<accession>A0A9D3XJ09</accession>
<dbReference type="InterPro" id="IPR025615">
    <property type="entry name" value="TILa_dom"/>
</dbReference>
<keyword evidence="8" id="KW-1185">Reference proteome</keyword>
<dbReference type="FunFam" id="2.10.25.10:FF:000153">
    <property type="entry name" value="MUC5B isoform 1"/>
    <property type="match status" value="2"/>
</dbReference>
<dbReference type="InterPro" id="IPR002919">
    <property type="entry name" value="TIL_dom"/>
</dbReference>
<evidence type="ECO:0000313" key="8">
    <source>
        <dbReference type="Proteomes" id="UP000827986"/>
    </source>
</evidence>
<dbReference type="GO" id="GO:0005615">
    <property type="term" value="C:extracellular space"/>
    <property type="evidence" value="ECO:0007669"/>
    <property type="project" value="TreeGrafter"/>
</dbReference>
<reference evidence="7" key="1">
    <citation type="submission" date="2021-09" db="EMBL/GenBank/DDBJ databases">
        <title>The genome of Mauremys mutica provides insights into the evolution of semi-aquatic lifestyle.</title>
        <authorList>
            <person name="Gong S."/>
            <person name="Gao Y."/>
        </authorList>
    </citation>
    <scope>NUCLEOTIDE SEQUENCE</scope>
    <source>
        <strain evidence="7">MM-2020</strain>
        <tissue evidence="7">Muscle</tissue>
    </source>
</reference>
<dbReference type="InterPro" id="IPR001846">
    <property type="entry name" value="VWF_type-D"/>
</dbReference>
<feature type="non-terminal residue" evidence="7">
    <location>
        <position position="1"/>
    </location>
</feature>
<evidence type="ECO:0000256" key="2">
    <source>
        <dbReference type="ARBA" id="ARBA00022525"/>
    </source>
</evidence>
<dbReference type="SUPFAM" id="SSF57567">
    <property type="entry name" value="Serine protease inhibitors"/>
    <property type="match status" value="2"/>
</dbReference>
<dbReference type="SMART" id="SM00214">
    <property type="entry name" value="VWC"/>
    <property type="match status" value="2"/>
</dbReference>
<sequence>PNEMVLTNKCQQNCTCIPAQGVTCEAHSCASDETCQIRDGVMQCINIGERECKNLTCRAKETCKIENGHAMCVPNFIGTCWGWGDPHYHTFDGLNFNFQGTCTYTLAKYCGTDPTLVPFTIDEKNDNRGGNQAVSYVRLTNIYVYGYNISIHKKEVGKIRALLRLFQVDGVFVALPFYHEEKLQAYVSGAQVLIKTAFALTVTFDGSSLVRVTVPNTYTNALCGLCGDNNQTASDDLTMRDGSRAANAVQFAESWKVGEVPGCLPSCTKDCPVCSEAQRQPYKGDGYCGVITRGDGPFRVCHEVIDPAPFFDDCVFDTCQYQGHRDALCSAISAYVTACQAKGIQIRQWRSTSFCSATCPSNSHYELCGNGCPATCHSLSAPDGCDAPCAEGCFCDAGFLLSGDRCVPVAQCGCVHQGRYYGKGEVFYTKASCREKCQCKDNGVVQCWETSCAANEQCKPNEIVLTNKCQQNCTCIPAQGVTCEAHSCASDETCQIRDGVMQCINIDPCKDLTCRAKETCKIENGHAMCVPNFIGTCWGWGDPHYHTFDGLNFNFQGTCTYTLAKYCGTDPTLVPFTIDEKNDNRGGNQAVSYVRLTNIYVYGYNISIHKKEVGKIRVDGVFMDLPFYHEEKLQAYVSGAQVLIKTAFDLRVTFDGSSLVRVTVPNTYANVLCGLCGDNNQSAGDDLTMRDGSRAANAIQFAESWKVGEVPGCLPSCTKDCPVCSEAQRQPYKGDRYCGVITRGDGPFRECHEVIDPAPFFDDCVFDTCQYKGHRDALCSAISAYVTACQAKGIQIGQWRSASFCSPTCPRNYHYELCGSGCPATCHGLSAPDGCDAPCAEGCFCDAGFLLSGDRCVPVAQCGCVHQGRYYGKGEEFYASASCQERCRCQDNGVVECREASCGANEQCRVENGILGCHAMGCGKCVASGDPHYLTFDGRAFDFQGTCTYSLARVCSSDAGLANFSVVVENESYGNGQVSVARLVVVSVHGYTITMERGRKWKVMVNGRPVPLPVKISDAVSVRESQGGVAVVQALGMQVLFSPSGEVTVRVSESLANKLCASCGNFNGDVSDDLQLPSGGVAGNITEVIDAWKARDFSGWQFKSQQGGVPGREEAQASRGLWVCP</sequence>
<keyword evidence="2" id="KW-0964">Secreted</keyword>
<dbReference type="Pfam" id="PF08742">
    <property type="entry name" value="C8"/>
    <property type="match status" value="2"/>
</dbReference>
<dbReference type="SMART" id="SM00832">
    <property type="entry name" value="C8"/>
    <property type="match status" value="2"/>
</dbReference>
<evidence type="ECO:0000256" key="1">
    <source>
        <dbReference type="ARBA" id="ARBA00004613"/>
    </source>
</evidence>
<keyword evidence="4" id="KW-1015">Disulfide bond</keyword>
<comment type="subcellular location">
    <subcellularLocation>
        <location evidence="1">Secreted</location>
    </subcellularLocation>
</comment>
<dbReference type="GO" id="GO:0031012">
    <property type="term" value="C:extracellular matrix"/>
    <property type="evidence" value="ECO:0007669"/>
    <property type="project" value="TreeGrafter"/>
</dbReference>
<dbReference type="SMART" id="SM00216">
    <property type="entry name" value="VWD"/>
    <property type="match status" value="3"/>
</dbReference>
<evidence type="ECO:0000256" key="4">
    <source>
        <dbReference type="ARBA" id="ARBA00023157"/>
    </source>
</evidence>
<evidence type="ECO:0000256" key="5">
    <source>
        <dbReference type="ARBA" id="ARBA00023180"/>
    </source>
</evidence>
<comment type="caution">
    <text evidence="7">The sequence shown here is derived from an EMBL/GenBank/DDBJ whole genome shotgun (WGS) entry which is preliminary data.</text>
</comment>
<dbReference type="EMBL" id="JAHDVG010000471">
    <property type="protein sequence ID" value="KAH1180040.1"/>
    <property type="molecule type" value="Genomic_DNA"/>
</dbReference>
<dbReference type="SUPFAM" id="SSF57603">
    <property type="entry name" value="FnI-like domain"/>
    <property type="match status" value="1"/>
</dbReference>
<dbReference type="Pfam" id="PF00094">
    <property type="entry name" value="VWD"/>
    <property type="match status" value="3"/>
</dbReference>